<dbReference type="Proteomes" id="UP000000442">
    <property type="component" value="Plasmid pHRM2a"/>
</dbReference>
<evidence type="ECO:0000313" key="1">
    <source>
        <dbReference type="EMBL" id="ACN18016.1"/>
    </source>
</evidence>
<proteinExistence type="predicted"/>
<sequence>MLFELVEYRQGFENYFKKPVDIKTLAKFANGASQKIERLKKWFRKQLRIS</sequence>
<name>C0QMM2_DESAH</name>
<gene>
    <name evidence="1" type="ORF">HRM2_p00220</name>
</gene>
<dbReference type="HOGENOM" id="CLU_3117074_0_0_7"/>
<reference evidence="1 2" key="1">
    <citation type="journal article" date="2009" name="Environ. Microbiol.">
        <title>Genome sequence of Desulfobacterium autotrophicum HRM2, a marine sulfate reducer oxidizing organic carbon completely to carbon dioxide.</title>
        <authorList>
            <person name="Strittmatter A.W."/>
            <person name="Liesegang H."/>
            <person name="Rabus R."/>
            <person name="Decker I."/>
            <person name="Amann J."/>
            <person name="Andres S."/>
            <person name="Henne A."/>
            <person name="Fricke W.F."/>
            <person name="Martinez-Arias R."/>
            <person name="Bartels D."/>
            <person name="Goesmann A."/>
            <person name="Krause L."/>
            <person name="Puehler A."/>
            <person name="Klenk H.P."/>
            <person name="Richter M."/>
            <person name="Schuler M."/>
            <person name="Gloeckner F.O."/>
            <person name="Meyerdierks A."/>
            <person name="Gottschalk G."/>
            <person name="Amann R."/>
        </authorList>
    </citation>
    <scope>NUCLEOTIDE SEQUENCE [LARGE SCALE GENOMIC DNA]</scope>
    <source>
        <strain evidence="2">ATCC 43914 / DSM 3382 / HRM2</strain>
        <plasmid evidence="2">Plasmid pHRM2a</plasmid>
    </source>
</reference>
<protein>
    <submittedName>
        <fullName evidence="1">Uncharacterized protein</fullName>
    </submittedName>
</protein>
<dbReference type="EMBL" id="CP001088">
    <property type="protein sequence ID" value="ACN18016.1"/>
    <property type="molecule type" value="Genomic_DNA"/>
</dbReference>
<keyword evidence="1" id="KW-0614">Plasmid</keyword>
<organism evidence="1 2">
    <name type="scientific">Desulforapulum autotrophicum (strain ATCC 43914 / DSM 3382 / VKM B-1955 / HRM2)</name>
    <name type="common">Desulfobacterium autotrophicum</name>
    <dbReference type="NCBI Taxonomy" id="177437"/>
    <lineage>
        <taxon>Bacteria</taxon>
        <taxon>Pseudomonadati</taxon>
        <taxon>Thermodesulfobacteriota</taxon>
        <taxon>Desulfobacteria</taxon>
        <taxon>Desulfobacterales</taxon>
        <taxon>Desulfobacteraceae</taxon>
        <taxon>Desulforapulum</taxon>
    </lineage>
</organism>
<geneLocation type="plasmid" evidence="1 2">
    <name>pHRM2a</name>
</geneLocation>
<dbReference type="AlphaFoldDB" id="C0QMM2"/>
<accession>C0QMM2</accession>
<dbReference type="KEGG" id="dat:HRM2_p00220"/>
<evidence type="ECO:0000313" key="2">
    <source>
        <dbReference type="Proteomes" id="UP000000442"/>
    </source>
</evidence>
<keyword evidence="2" id="KW-1185">Reference proteome</keyword>